<sequence length="179" mass="20339">MTTVLPLRKLGTRIMVCGMSGAGKSTLTQALARSINATPVFLDTLYHQPGTQWEPRAPAEFEALHAQATAGDRWVMDGNYSRLMDSRIARATGIIWIDPNRFGCLYRYFRRSFFDQNRHGRLEGAVDDFTWPMVRHILQVQPSSRAKLARLFSVSGLPVVRITSMAELKQVRKAWRLTD</sequence>
<proteinExistence type="predicted"/>
<evidence type="ECO:0000313" key="2">
    <source>
        <dbReference type="Proteomes" id="UP001220530"/>
    </source>
</evidence>
<evidence type="ECO:0000313" key="1">
    <source>
        <dbReference type="EMBL" id="WDR03179.1"/>
    </source>
</evidence>
<keyword evidence="2" id="KW-1185">Reference proteome</keyword>
<protein>
    <submittedName>
        <fullName evidence="1">AAA family ATPase</fullName>
    </submittedName>
</protein>
<dbReference type="SUPFAM" id="SSF52540">
    <property type="entry name" value="P-loop containing nucleoside triphosphate hydrolases"/>
    <property type="match status" value="1"/>
</dbReference>
<name>A0ABY7YPD7_9HYPH</name>
<dbReference type="InterPro" id="IPR027417">
    <property type="entry name" value="P-loop_NTPase"/>
</dbReference>
<dbReference type="Proteomes" id="UP001220530">
    <property type="component" value="Chromosome"/>
</dbReference>
<organism evidence="1 2">
    <name type="scientific">Devosia algicola</name>
    <dbReference type="NCBI Taxonomy" id="3026418"/>
    <lineage>
        <taxon>Bacteria</taxon>
        <taxon>Pseudomonadati</taxon>
        <taxon>Pseudomonadota</taxon>
        <taxon>Alphaproteobacteria</taxon>
        <taxon>Hyphomicrobiales</taxon>
        <taxon>Devosiaceae</taxon>
        <taxon>Devosia</taxon>
    </lineage>
</organism>
<dbReference type="InterPro" id="IPR052922">
    <property type="entry name" value="Cytidylate_Kinase-2"/>
</dbReference>
<gene>
    <name evidence="1" type="ORF">PSQ19_03040</name>
</gene>
<dbReference type="EMBL" id="CP118246">
    <property type="protein sequence ID" value="WDR03179.1"/>
    <property type="molecule type" value="Genomic_DNA"/>
</dbReference>
<dbReference type="RefSeq" id="WP_282219573.1">
    <property type="nucleotide sequence ID" value="NZ_CP118246.1"/>
</dbReference>
<dbReference type="Gene3D" id="3.40.50.300">
    <property type="entry name" value="P-loop containing nucleotide triphosphate hydrolases"/>
    <property type="match status" value="1"/>
</dbReference>
<reference evidence="1 2" key="1">
    <citation type="submission" date="2023-02" db="EMBL/GenBank/DDBJ databases">
        <title>Devosia algicola sp. nov., isolated from the phycosphere of marine algae.</title>
        <authorList>
            <person name="Kim J.M."/>
            <person name="Lee J.K."/>
            <person name="Choi B.J."/>
            <person name="Bayburt H."/>
            <person name="Jeon C.O."/>
        </authorList>
    </citation>
    <scope>NUCLEOTIDE SEQUENCE [LARGE SCALE GENOMIC DNA]</scope>
    <source>
        <strain evidence="1 2">G20-9</strain>
    </source>
</reference>
<dbReference type="PANTHER" id="PTHR37816:SF1">
    <property type="entry name" value="TOXIN"/>
    <property type="match status" value="1"/>
</dbReference>
<dbReference type="PANTHER" id="PTHR37816">
    <property type="entry name" value="YALI0E33011P"/>
    <property type="match status" value="1"/>
</dbReference>
<accession>A0ABY7YPD7</accession>